<comment type="catalytic activity">
    <reaction evidence="5 6">
        <text>dTDP-beta-L-rhamnose + NADP(+) = dTDP-4-dehydro-beta-L-rhamnose + NADPH + H(+)</text>
        <dbReference type="Rhea" id="RHEA:21796"/>
        <dbReference type="ChEBI" id="CHEBI:15378"/>
        <dbReference type="ChEBI" id="CHEBI:57510"/>
        <dbReference type="ChEBI" id="CHEBI:57783"/>
        <dbReference type="ChEBI" id="CHEBI:58349"/>
        <dbReference type="ChEBI" id="CHEBI:62830"/>
        <dbReference type="EC" id="1.1.1.133"/>
    </reaction>
</comment>
<dbReference type="PANTHER" id="PTHR10491">
    <property type="entry name" value="DTDP-4-DEHYDRORHAMNOSE REDUCTASE"/>
    <property type="match status" value="1"/>
</dbReference>
<evidence type="ECO:0000256" key="4">
    <source>
        <dbReference type="ARBA" id="ARBA00017099"/>
    </source>
</evidence>
<accession>A0A840I0W1</accession>
<dbReference type="InterPro" id="IPR005913">
    <property type="entry name" value="dTDP_dehydrorham_reduct"/>
</dbReference>
<dbReference type="InterPro" id="IPR036291">
    <property type="entry name" value="NAD(P)-bd_dom_sf"/>
</dbReference>
<comment type="pathway">
    <text evidence="1 6">Carbohydrate biosynthesis; dTDP-L-rhamnose biosynthesis.</text>
</comment>
<comment type="similarity">
    <text evidence="2 6">Belongs to the dTDP-4-dehydrorhamnose reductase family.</text>
</comment>
<sequence>MDRLLITGAHGQVGTYLTRLADAHGFVAIPLGSKDLDISDREAVARVIGAEKPDAVVNAAAYTAVDKAEGDEARTHAVNADGPANLAAACAGVPLLHFSTDYVFDGTGERPYREGDPTRPLGAYGRTKLAGEAAVRSAPLGTVMRTAWVYSDVGSNFLKTMIRVGRQRGALSVVSDQHGTPTHAGDIAEAALRIVRQQLEGREATAGLYHYTASGQTSWHGFAAAIFEALAAQTGERVALTAIPSSDYPTPAARPAYSVLDCALIEETFGVTRPDWHVPVAGTVEAVLKDDQ</sequence>
<evidence type="ECO:0000313" key="8">
    <source>
        <dbReference type="EMBL" id="MBB4657842.1"/>
    </source>
</evidence>
<dbReference type="AlphaFoldDB" id="A0A840I0W1"/>
<dbReference type="Pfam" id="PF04321">
    <property type="entry name" value="RmlD_sub_bind"/>
    <property type="match status" value="1"/>
</dbReference>
<evidence type="ECO:0000256" key="6">
    <source>
        <dbReference type="RuleBase" id="RU364082"/>
    </source>
</evidence>
<evidence type="ECO:0000256" key="5">
    <source>
        <dbReference type="ARBA" id="ARBA00048200"/>
    </source>
</evidence>
<keyword evidence="9" id="KW-1185">Reference proteome</keyword>
<dbReference type="RefSeq" id="WP_183815253.1">
    <property type="nucleotide sequence ID" value="NZ_JACHOB010000001.1"/>
</dbReference>
<evidence type="ECO:0000256" key="3">
    <source>
        <dbReference type="ARBA" id="ARBA00012929"/>
    </source>
</evidence>
<dbReference type="Gene3D" id="3.90.25.10">
    <property type="entry name" value="UDP-galactose 4-epimerase, domain 1"/>
    <property type="match status" value="1"/>
</dbReference>
<gene>
    <name evidence="8" type="ORF">GGQ59_000342</name>
</gene>
<feature type="domain" description="RmlD-like substrate binding" evidence="7">
    <location>
        <begin position="3"/>
        <end position="285"/>
    </location>
</feature>
<dbReference type="InterPro" id="IPR029903">
    <property type="entry name" value="RmlD-like-bd"/>
</dbReference>
<dbReference type="Gene3D" id="3.40.50.720">
    <property type="entry name" value="NAD(P)-binding Rossmann-like Domain"/>
    <property type="match status" value="1"/>
</dbReference>
<keyword evidence="6 8" id="KW-0560">Oxidoreductase</keyword>
<dbReference type="UniPathway" id="UPA00124"/>
<evidence type="ECO:0000313" key="9">
    <source>
        <dbReference type="Proteomes" id="UP000563524"/>
    </source>
</evidence>
<name>A0A840I0W1_9PROT</name>
<dbReference type="EMBL" id="JACHOB010000001">
    <property type="protein sequence ID" value="MBB4657842.1"/>
    <property type="molecule type" value="Genomic_DNA"/>
</dbReference>
<dbReference type="EC" id="1.1.1.133" evidence="3 6"/>
<dbReference type="SUPFAM" id="SSF51735">
    <property type="entry name" value="NAD(P)-binding Rossmann-fold domains"/>
    <property type="match status" value="1"/>
</dbReference>
<comment type="caution">
    <text evidence="8">The sequence shown here is derived from an EMBL/GenBank/DDBJ whole genome shotgun (WGS) entry which is preliminary data.</text>
</comment>
<evidence type="ECO:0000256" key="1">
    <source>
        <dbReference type="ARBA" id="ARBA00004781"/>
    </source>
</evidence>
<comment type="cofactor">
    <cofactor evidence="6">
        <name>Mg(2+)</name>
        <dbReference type="ChEBI" id="CHEBI:18420"/>
    </cofactor>
    <text evidence="6">Binds 1 Mg(2+) ion per monomer.</text>
</comment>
<protein>
    <recommendedName>
        <fullName evidence="4 6">dTDP-4-dehydrorhamnose reductase</fullName>
        <ecNumber evidence="3 6">1.1.1.133</ecNumber>
    </recommendedName>
</protein>
<proteinExistence type="inferred from homology"/>
<keyword evidence="6" id="KW-0521">NADP</keyword>
<evidence type="ECO:0000256" key="2">
    <source>
        <dbReference type="ARBA" id="ARBA00010944"/>
    </source>
</evidence>
<dbReference type="GO" id="GO:0008831">
    <property type="term" value="F:dTDP-4-dehydrorhamnose reductase activity"/>
    <property type="evidence" value="ECO:0007669"/>
    <property type="project" value="UniProtKB-EC"/>
</dbReference>
<dbReference type="Proteomes" id="UP000563524">
    <property type="component" value="Unassembled WGS sequence"/>
</dbReference>
<evidence type="ECO:0000259" key="7">
    <source>
        <dbReference type="Pfam" id="PF04321"/>
    </source>
</evidence>
<organism evidence="8 9">
    <name type="scientific">Parvularcula dongshanensis</name>
    <dbReference type="NCBI Taxonomy" id="1173995"/>
    <lineage>
        <taxon>Bacteria</taxon>
        <taxon>Pseudomonadati</taxon>
        <taxon>Pseudomonadota</taxon>
        <taxon>Alphaproteobacteria</taxon>
        <taxon>Parvularculales</taxon>
        <taxon>Parvularculaceae</taxon>
        <taxon>Parvularcula</taxon>
    </lineage>
</organism>
<dbReference type="GO" id="GO:0019305">
    <property type="term" value="P:dTDP-rhamnose biosynthetic process"/>
    <property type="evidence" value="ECO:0007669"/>
    <property type="project" value="UniProtKB-UniPathway"/>
</dbReference>
<dbReference type="NCBIfam" id="TIGR01214">
    <property type="entry name" value="rmlD"/>
    <property type="match status" value="1"/>
</dbReference>
<reference evidence="8 9" key="1">
    <citation type="submission" date="2020-08" db="EMBL/GenBank/DDBJ databases">
        <title>Genomic Encyclopedia of Type Strains, Phase IV (KMG-IV): sequencing the most valuable type-strain genomes for metagenomic binning, comparative biology and taxonomic classification.</title>
        <authorList>
            <person name="Goeker M."/>
        </authorList>
    </citation>
    <scope>NUCLEOTIDE SEQUENCE [LARGE SCALE GENOMIC DNA]</scope>
    <source>
        <strain evidence="8 9">DSM 102850</strain>
    </source>
</reference>
<dbReference type="CDD" id="cd05254">
    <property type="entry name" value="dTDP_HR_like_SDR_e"/>
    <property type="match status" value="1"/>
</dbReference>
<dbReference type="PANTHER" id="PTHR10491:SF4">
    <property type="entry name" value="METHIONINE ADENOSYLTRANSFERASE 2 SUBUNIT BETA"/>
    <property type="match status" value="1"/>
</dbReference>
<comment type="function">
    <text evidence="6">Catalyzes the reduction of dTDP-6-deoxy-L-lyxo-4-hexulose to yield dTDP-L-rhamnose.</text>
</comment>